<evidence type="ECO:0000313" key="3">
    <source>
        <dbReference type="Proteomes" id="UP000094969"/>
    </source>
</evidence>
<dbReference type="PANTHER" id="PTHR11365">
    <property type="entry name" value="5-OXOPROLINASE RELATED"/>
    <property type="match status" value="1"/>
</dbReference>
<dbReference type="GO" id="GO:0017168">
    <property type="term" value="F:5-oxoprolinase (ATP-hydrolyzing) activity"/>
    <property type="evidence" value="ECO:0007669"/>
    <property type="project" value="TreeGrafter"/>
</dbReference>
<dbReference type="STRING" id="1526658.BHK69_06985"/>
<name>A0A1D7TYQ9_9HYPH</name>
<organism evidence="2 3">
    <name type="scientific">Bosea vaviloviae</name>
    <dbReference type="NCBI Taxonomy" id="1526658"/>
    <lineage>
        <taxon>Bacteria</taxon>
        <taxon>Pseudomonadati</taxon>
        <taxon>Pseudomonadota</taxon>
        <taxon>Alphaproteobacteria</taxon>
        <taxon>Hyphomicrobiales</taxon>
        <taxon>Boseaceae</taxon>
        <taxon>Bosea</taxon>
    </lineage>
</organism>
<protein>
    <submittedName>
        <fullName evidence="2">Methylhydantoinase</fullName>
    </submittedName>
</protein>
<sequence length="566" mass="59969">MSDLQHGIDPIRLEVIRNALVAAAEEMSITIWRTSRSTVVREILDFSTAVFDAQGNNIAQSARIPVHLNSMSDCLRTILDRFIPLEHWNDGDVIVTNDPYSGGQHLPDIQTFRPVFVDGRRAAIVGTLCHHVDVGGGAAGSYYAGATEIFHEGIRIPPLRLVDKGVLNSGVFEMLLHNVRQPDETRGDLNAQIAALGIGERAVARMAKKYGSDPLAAAMAAILDGSERMMRAALKALPDGEACFVELVDDDGQSDEPIRLQVKITKTGETIGLDFAGSSPQVRGPVNNTPAMTCSAVYYALLAALGGDIPANSGCYRAVTVTLPEGSVVNAAFPAPVAGRMVVNHRIATAVFGALAQIVPERIPAAYYAISYVYALQTTNAAGKRQVYFDIEVGGWGGHARGDGASALSCGLHNNTNAPIEMVEAKYPVTFTKYGLIPDSGGAGQFRGGLGLVREWRLDAAEGSLSTNFERFRHAPYGIQGGEPGSLSRTTVTRADGSQLSLRSKVSGIPLAAGDIVTIETSGGGGFGDPQKRDPQRLAKDLTDGMVSPQQAASLYGAEIEKGAAA</sequence>
<keyword evidence="3" id="KW-1185">Reference proteome</keyword>
<dbReference type="AlphaFoldDB" id="A0A1D7TYQ9"/>
<dbReference type="Proteomes" id="UP000094969">
    <property type="component" value="Chromosome"/>
</dbReference>
<dbReference type="InterPro" id="IPR045079">
    <property type="entry name" value="Oxoprolinase-like"/>
</dbReference>
<dbReference type="EMBL" id="CP017147">
    <property type="protein sequence ID" value="AOO80247.1"/>
    <property type="molecule type" value="Genomic_DNA"/>
</dbReference>
<gene>
    <name evidence="2" type="ORF">BHK69_06985</name>
</gene>
<reference evidence="2 3" key="1">
    <citation type="journal article" date="2015" name="Antonie Van Leeuwenhoek">
        <title>Bosea vaviloviae sp. nov., a new species of slow-growing rhizobia isolated from nodules of the relict species Vavilovia formosa (Stev.) Fed.</title>
        <authorList>
            <person name="Safronova V.I."/>
            <person name="Kuznetsova I.G."/>
            <person name="Sazanova A.L."/>
            <person name="Kimeklis A.K."/>
            <person name="Belimov A.A."/>
            <person name="Andronov E.E."/>
            <person name="Pinaev A.G."/>
            <person name="Chizhevskaya E.P."/>
            <person name="Pukhaev A.R."/>
            <person name="Popov K.P."/>
            <person name="Willems A."/>
            <person name="Tikhonovich I.A."/>
        </authorList>
    </citation>
    <scope>NUCLEOTIDE SEQUENCE [LARGE SCALE GENOMIC DNA]</scope>
    <source>
        <strain evidence="2 3">Vaf18</strain>
    </source>
</reference>
<dbReference type="GO" id="GO:0005829">
    <property type="term" value="C:cytosol"/>
    <property type="evidence" value="ECO:0007669"/>
    <property type="project" value="TreeGrafter"/>
</dbReference>
<dbReference type="OrthoDB" id="9761586at2"/>
<dbReference type="Pfam" id="PF02538">
    <property type="entry name" value="Hydantoinase_B"/>
    <property type="match status" value="1"/>
</dbReference>
<evidence type="ECO:0000313" key="2">
    <source>
        <dbReference type="EMBL" id="AOO80247.1"/>
    </source>
</evidence>
<dbReference type="RefSeq" id="WP_069689467.1">
    <property type="nucleotide sequence ID" value="NZ_CP017147.1"/>
</dbReference>
<dbReference type="GO" id="GO:0006749">
    <property type="term" value="P:glutathione metabolic process"/>
    <property type="evidence" value="ECO:0007669"/>
    <property type="project" value="TreeGrafter"/>
</dbReference>
<dbReference type="PANTHER" id="PTHR11365:SF23">
    <property type="entry name" value="HYPOTHETICAL 5-OXOPROLINASE (EUROFUNG)-RELATED"/>
    <property type="match status" value="1"/>
</dbReference>
<dbReference type="InterPro" id="IPR003692">
    <property type="entry name" value="Hydantoinase_B"/>
</dbReference>
<proteinExistence type="predicted"/>
<feature type="domain" description="Hydantoinase B/oxoprolinase" evidence="1">
    <location>
        <begin position="9"/>
        <end position="530"/>
    </location>
</feature>
<dbReference type="KEGG" id="bvv:BHK69_06985"/>
<accession>A0A1D7TYQ9</accession>
<evidence type="ECO:0000259" key="1">
    <source>
        <dbReference type="Pfam" id="PF02538"/>
    </source>
</evidence>